<accession>F9WEB2</accession>
<evidence type="ECO:0000313" key="3">
    <source>
        <dbReference type="EMBL" id="CCD15619.1"/>
    </source>
</evidence>
<feature type="coiled-coil region" evidence="1">
    <location>
        <begin position="63"/>
        <end position="90"/>
    </location>
</feature>
<feature type="region of interest" description="Disordered" evidence="2">
    <location>
        <begin position="1"/>
        <end position="25"/>
    </location>
</feature>
<comment type="caution">
    <text evidence="3">The sequence shown here is derived from an EMBL/GenBank/DDBJ whole genome shotgun (WGS) entry which is preliminary data.</text>
</comment>
<reference evidence="4" key="1">
    <citation type="submission" date="2011-07" db="EMBL/GenBank/DDBJ databases">
        <title>Divergent evolution of antigenic variation in African trypanosomes.</title>
        <authorList>
            <person name="Jackson A.P."/>
            <person name="Berry A."/>
            <person name="Allison H.C."/>
            <person name="Burton P."/>
            <person name="Anderson J."/>
            <person name="Aslett M."/>
            <person name="Brown R."/>
            <person name="Corton N."/>
            <person name="Harris D."/>
            <person name="Hauser H."/>
            <person name="Gamble J."/>
            <person name="Gilderthorp R."/>
            <person name="McQuillan J."/>
            <person name="Quail M.A."/>
            <person name="Sanders M."/>
            <person name="Van Tonder A."/>
            <person name="Ginger M.L."/>
            <person name="Donelson J.E."/>
            <person name="Field M.C."/>
            <person name="Barry J.D."/>
            <person name="Berriman M."/>
            <person name="Hertz-Fowler C."/>
        </authorList>
    </citation>
    <scope>NUCLEOTIDE SEQUENCE [LARGE SCALE GENOMIC DNA]</scope>
    <source>
        <strain evidence="4">IL3000</strain>
    </source>
</reference>
<keyword evidence="1" id="KW-0175">Coiled coil</keyword>
<evidence type="ECO:0000313" key="4">
    <source>
        <dbReference type="Proteomes" id="UP000000702"/>
    </source>
</evidence>
<reference evidence="3 4" key="2">
    <citation type="journal article" date="2012" name="Proc. Natl. Acad. Sci. U.S.A.">
        <title>Antigenic diversity is generated by distinct evolutionary mechanisms in African trypanosome species.</title>
        <authorList>
            <person name="Jackson A.P."/>
            <person name="Berry A."/>
            <person name="Aslett M."/>
            <person name="Allison H.C."/>
            <person name="Burton P."/>
            <person name="Vavrova-Anderson J."/>
            <person name="Brown R."/>
            <person name="Browne H."/>
            <person name="Corton N."/>
            <person name="Hauser H."/>
            <person name="Gamble J."/>
            <person name="Gilderthorp R."/>
            <person name="Marcello L."/>
            <person name="McQuillan J."/>
            <person name="Otto T.D."/>
            <person name="Quail M.A."/>
            <person name="Sanders M.J."/>
            <person name="van Tonder A."/>
            <person name="Ginger M.L."/>
            <person name="Field M.C."/>
            <person name="Barry J.D."/>
            <person name="Hertz-Fowler C."/>
            <person name="Berriman M."/>
        </authorList>
    </citation>
    <scope>NUCLEOTIDE SEQUENCE [LARGE SCALE GENOMIC DNA]</scope>
    <source>
        <strain evidence="3 4">IL3000</strain>
    </source>
</reference>
<organism evidence="3 4">
    <name type="scientific">Trypanosoma congolense (strain IL3000)</name>
    <dbReference type="NCBI Taxonomy" id="1068625"/>
    <lineage>
        <taxon>Eukaryota</taxon>
        <taxon>Discoba</taxon>
        <taxon>Euglenozoa</taxon>
        <taxon>Kinetoplastea</taxon>
        <taxon>Metakinetoplastina</taxon>
        <taxon>Trypanosomatida</taxon>
        <taxon>Trypanosomatidae</taxon>
        <taxon>Trypanosoma</taxon>
        <taxon>Nannomonas</taxon>
    </lineage>
</organism>
<protein>
    <recommendedName>
        <fullName evidence="5">Variant surface glycoprotein</fullName>
    </recommendedName>
</protein>
<dbReference type="EMBL" id="CAEQ01001967">
    <property type="protein sequence ID" value="CCD15619.1"/>
    <property type="molecule type" value="Genomic_DNA"/>
</dbReference>
<dbReference type="AlphaFoldDB" id="F9WEB2"/>
<sequence>MLGTGEGKEDGSGSGNSPVCNGKKGKNGQPHGGVCVYYGQQSELENIFWLKQFQTALETVDALNKKTASIQRALQKLQMLQHRAEEIYETTKVITEIQNPVLPTNLQISALQNGTGNLTAFNTTRTRSYSYNPNLYFTLWVLFLI</sequence>
<name>F9WEB2_TRYCI</name>
<gene>
    <name evidence="3" type="ORF">TCIL3000_0_61020</name>
</gene>
<evidence type="ECO:0008006" key="5">
    <source>
        <dbReference type="Google" id="ProtNLM"/>
    </source>
</evidence>
<dbReference type="Proteomes" id="UP000000702">
    <property type="component" value="Unassembled WGS sequence"/>
</dbReference>
<proteinExistence type="predicted"/>
<evidence type="ECO:0000256" key="1">
    <source>
        <dbReference type="SAM" id="Coils"/>
    </source>
</evidence>
<feature type="compositionally biased region" description="Basic and acidic residues" evidence="2">
    <location>
        <begin position="1"/>
        <end position="11"/>
    </location>
</feature>
<keyword evidence="4" id="KW-1185">Reference proteome</keyword>
<evidence type="ECO:0000256" key="2">
    <source>
        <dbReference type="SAM" id="MobiDB-lite"/>
    </source>
</evidence>